<dbReference type="GO" id="GO:0008705">
    <property type="term" value="F:methionine synthase activity"/>
    <property type="evidence" value="ECO:0007669"/>
    <property type="project" value="TreeGrafter"/>
</dbReference>
<feature type="domain" description="Pterin-binding" evidence="7">
    <location>
        <begin position="1"/>
        <end position="224"/>
    </location>
</feature>
<dbReference type="InterPro" id="IPR000489">
    <property type="entry name" value="Pterin-binding_dom"/>
</dbReference>
<sequence>GAQVIDINMDDAMLDSGKAIEKFLRLISAEPDIAQVPIMLDSSNWVVLETGLKNMQGKGIVNSISLKEGEDIFIKYANLIKRYGAAVIVMALDERGQADNYDRKMEIIERSYRLLTDKVGFSAEDIIFDPNIFAVATGIAEHNNYAVDYINACRTIKEKYPGCLVSGGVSNLSFSFRGNNTIREAMHSVFLYHAIQAGMDMGIVNAGQLVVYDDIPNELREAVEDVILNRHSDATDP</sequence>
<evidence type="ECO:0000256" key="1">
    <source>
        <dbReference type="ARBA" id="ARBA00010398"/>
    </source>
</evidence>
<evidence type="ECO:0000256" key="5">
    <source>
        <dbReference type="ARBA" id="ARBA00022723"/>
    </source>
</evidence>
<protein>
    <recommendedName>
        <fullName evidence="7">Pterin-binding domain-containing protein</fullName>
    </recommendedName>
</protein>
<dbReference type="AlphaFoldDB" id="X1VB56"/>
<dbReference type="PANTHER" id="PTHR45833">
    <property type="entry name" value="METHIONINE SYNTHASE"/>
    <property type="match status" value="1"/>
</dbReference>
<dbReference type="GO" id="GO:0005829">
    <property type="term" value="C:cytosol"/>
    <property type="evidence" value="ECO:0007669"/>
    <property type="project" value="TreeGrafter"/>
</dbReference>
<keyword evidence="4" id="KW-0808">Transferase</keyword>
<organism evidence="8">
    <name type="scientific">marine sediment metagenome</name>
    <dbReference type="NCBI Taxonomy" id="412755"/>
    <lineage>
        <taxon>unclassified sequences</taxon>
        <taxon>metagenomes</taxon>
        <taxon>ecological metagenomes</taxon>
    </lineage>
</organism>
<dbReference type="GO" id="GO:0046653">
    <property type="term" value="P:tetrahydrofolate metabolic process"/>
    <property type="evidence" value="ECO:0007669"/>
    <property type="project" value="TreeGrafter"/>
</dbReference>
<reference evidence="8" key="1">
    <citation type="journal article" date="2014" name="Front. Microbiol.">
        <title>High frequency of phylogenetically diverse reductive dehalogenase-homologous genes in deep subseafloor sedimentary metagenomes.</title>
        <authorList>
            <person name="Kawai M."/>
            <person name="Futagami T."/>
            <person name="Toyoda A."/>
            <person name="Takaki Y."/>
            <person name="Nishi S."/>
            <person name="Hori S."/>
            <person name="Arai W."/>
            <person name="Tsubouchi T."/>
            <person name="Morono Y."/>
            <person name="Uchiyama I."/>
            <person name="Ito T."/>
            <person name="Fujiyama A."/>
            <person name="Inagaki F."/>
            <person name="Takami H."/>
        </authorList>
    </citation>
    <scope>NUCLEOTIDE SEQUENCE</scope>
    <source>
        <strain evidence="8">Expedition CK06-06</strain>
    </source>
</reference>
<evidence type="ECO:0000256" key="6">
    <source>
        <dbReference type="ARBA" id="ARBA00023285"/>
    </source>
</evidence>
<dbReference type="InterPro" id="IPR050554">
    <property type="entry name" value="Met_Synthase/Corrinoid"/>
</dbReference>
<feature type="non-terminal residue" evidence="8">
    <location>
        <position position="237"/>
    </location>
</feature>
<keyword evidence="2" id="KW-0489">Methyltransferase</keyword>
<evidence type="ECO:0000313" key="8">
    <source>
        <dbReference type="EMBL" id="GAJ10621.1"/>
    </source>
</evidence>
<keyword evidence="5" id="KW-0479">Metal-binding</keyword>
<proteinExistence type="inferred from homology"/>
<dbReference type="SUPFAM" id="SSF51717">
    <property type="entry name" value="Dihydropteroate synthetase-like"/>
    <property type="match status" value="1"/>
</dbReference>
<gene>
    <name evidence="8" type="ORF">S12H4_52774</name>
</gene>
<dbReference type="PANTHER" id="PTHR45833:SF1">
    <property type="entry name" value="METHIONINE SYNTHASE"/>
    <property type="match status" value="1"/>
</dbReference>
<dbReference type="PROSITE" id="PS50972">
    <property type="entry name" value="PTERIN_BINDING"/>
    <property type="match status" value="1"/>
</dbReference>
<dbReference type="GO" id="GO:0032259">
    <property type="term" value="P:methylation"/>
    <property type="evidence" value="ECO:0007669"/>
    <property type="project" value="UniProtKB-KW"/>
</dbReference>
<keyword evidence="3" id="KW-0846">Cobalamin</keyword>
<dbReference type="InterPro" id="IPR011005">
    <property type="entry name" value="Dihydropteroate_synth-like_sf"/>
</dbReference>
<dbReference type="Gene3D" id="3.20.20.20">
    <property type="entry name" value="Dihydropteroate synthase-like"/>
    <property type="match status" value="1"/>
</dbReference>
<evidence type="ECO:0000259" key="7">
    <source>
        <dbReference type="PROSITE" id="PS50972"/>
    </source>
</evidence>
<comment type="similarity">
    <text evidence="1">Belongs to the vitamin-B12 dependent methionine synthase family.</text>
</comment>
<evidence type="ECO:0000256" key="4">
    <source>
        <dbReference type="ARBA" id="ARBA00022679"/>
    </source>
</evidence>
<dbReference type="GO" id="GO:0050667">
    <property type="term" value="P:homocysteine metabolic process"/>
    <property type="evidence" value="ECO:0007669"/>
    <property type="project" value="TreeGrafter"/>
</dbReference>
<dbReference type="Pfam" id="PF00809">
    <property type="entry name" value="Pterin_bind"/>
    <property type="match status" value="1"/>
</dbReference>
<feature type="non-terminal residue" evidence="8">
    <location>
        <position position="1"/>
    </location>
</feature>
<comment type="caution">
    <text evidence="8">The sequence shown here is derived from an EMBL/GenBank/DDBJ whole genome shotgun (WGS) entry which is preliminary data.</text>
</comment>
<name>X1VB56_9ZZZZ</name>
<dbReference type="FunFam" id="3.20.20.20:FF:000002">
    <property type="entry name" value="Methionine synthase"/>
    <property type="match status" value="1"/>
</dbReference>
<keyword evidence="6" id="KW-0170">Cobalt</keyword>
<dbReference type="GO" id="GO:0046872">
    <property type="term" value="F:metal ion binding"/>
    <property type="evidence" value="ECO:0007669"/>
    <property type="project" value="UniProtKB-KW"/>
</dbReference>
<dbReference type="EMBL" id="BARW01033519">
    <property type="protein sequence ID" value="GAJ10621.1"/>
    <property type="molecule type" value="Genomic_DNA"/>
</dbReference>
<dbReference type="GO" id="GO:0031419">
    <property type="term" value="F:cobalamin binding"/>
    <property type="evidence" value="ECO:0007669"/>
    <property type="project" value="UniProtKB-KW"/>
</dbReference>
<accession>X1VB56</accession>
<evidence type="ECO:0000256" key="2">
    <source>
        <dbReference type="ARBA" id="ARBA00022603"/>
    </source>
</evidence>
<evidence type="ECO:0000256" key="3">
    <source>
        <dbReference type="ARBA" id="ARBA00022628"/>
    </source>
</evidence>